<feature type="transmembrane region" description="Helical" evidence="1">
    <location>
        <begin position="104"/>
        <end position="126"/>
    </location>
</feature>
<dbReference type="Proteomes" id="UP000199064">
    <property type="component" value="Unassembled WGS sequence"/>
</dbReference>
<keyword evidence="1" id="KW-0472">Membrane</keyword>
<feature type="transmembrane region" description="Helical" evidence="1">
    <location>
        <begin position="24"/>
        <end position="44"/>
    </location>
</feature>
<gene>
    <name evidence="2" type="ORF">SAMN05216452_2636</name>
</gene>
<dbReference type="InterPro" id="IPR005325">
    <property type="entry name" value="DUF308_memb"/>
</dbReference>
<feature type="transmembrane region" description="Helical" evidence="1">
    <location>
        <begin position="50"/>
        <end position="73"/>
    </location>
</feature>
<protein>
    <submittedName>
        <fullName evidence="2">Uncharacterized membrane protein HdeD, DUF308 family</fullName>
    </submittedName>
</protein>
<dbReference type="EMBL" id="FNSL01000001">
    <property type="protein sequence ID" value="SEB65543.1"/>
    <property type="molecule type" value="Genomic_DNA"/>
</dbReference>
<keyword evidence="1" id="KW-0812">Transmembrane</keyword>
<evidence type="ECO:0000313" key="2">
    <source>
        <dbReference type="EMBL" id="SEB65543.1"/>
    </source>
</evidence>
<evidence type="ECO:0000256" key="1">
    <source>
        <dbReference type="SAM" id="Phobius"/>
    </source>
</evidence>
<feature type="transmembrane region" description="Helical" evidence="1">
    <location>
        <begin position="138"/>
        <end position="157"/>
    </location>
</feature>
<evidence type="ECO:0000313" key="3">
    <source>
        <dbReference type="Proteomes" id="UP000199064"/>
    </source>
</evidence>
<name>A0A1H4L4B3_9HYPH</name>
<dbReference type="GO" id="GO:0005886">
    <property type="term" value="C:plasma membrane"/>
    <property type="evidence" value="ECO:0007669"/>
    <property type="project" value="TreeGrafter"/>
</dbReference>
<dbReference type="InterPro" id="IPR052712">
    <property type="entry name" value="Acid_resist_chaperone_HdeD"/>
</dbReference>
<dbReference type="Pfam" id="PF03729">
    <property type="entry name" value="DUF308"/>
    <property type="match status" value="1"/>
</dbReference>
<proteinExistence type="predicted"/>
<keyword evidence="1" id="KW-1133">Transmembrane helix</keyword>
<sequence length="196" mass="21437">MSLSLEEASEVFHDAVRDTVRRYWIWYFLQGAVLMAAGVLAIVYPAISSVAVISLLGWLLIISGLAQAVSLIGASKVPHFWLQLISVALAALIGLLFLRDSGQGLVAITLLLIVFFMIEGIAKLIFALTIRPFPNWHWALASGLLGIVLSLILWWSLPQVAVWLLGLLLGVKLVSVGFSMALLAWHVRQVSRSVLP</sequence>
<organism evidence="2 3">
    <name type="scientific">Nitratireductor aquibiodomus</name>
    <dbReference type="NCBI Taxonomy" id="204799"/>
    <lineage>
        <taxon>Bacteria</taxon>
        <taxon>Pseudomonadati</taxon>
        <taxon>Pseudomonadota</taxon>
        <taxon>Alphaproteobacteria</taxon>
        <taxon>Hyphomicrobiales</taxon>
        <taxon>Phyllobacteriaceae</taxon>
        <taxon>Nitratireductor</taxon>
    </lineage>
</organism>
<dbReference type="AlphaFoldDB" id="A0A1H4L4B3"/>
<dbReference type="PANTHER" id="PTHR34989:SF1">
    <property type="entry name" value="PROTEIN HDED"/>
    <property type="match status" value="1"/>
</dbReference>
<dbReference type="RefSeq" id="WP_090329098.1">
    <property type="nucleotide sequence ID" value="NZ_FNSL01000001.1"/>
</dbReference>
<feature type="transmembrane region" description="Helical" evidence="1">
    <location>
        <begin position="80"/>
        <end position="98"/>
    </location>
</feature>
<dbReference type="PANTHER" id="PTHR34989">
    <property type="entry name" value="PROTEIN HDED"/>
    <property type="match status" value="1"/>
</dbReference>
<reference evidence="3" key="1">
    <citation type="submission" date="2016-10" db="EMBL/GenBank/DDBJ databases">
        <authorList>
            <person name="Varghese N."/>
            <person name="Submissions S."/>
        </authorList>
    </citation>
    <scope>NUCLEOTIDE SEQUENCE [LARGE SCALE GENOMIC DNA]</scope>
    <source>
        <strain evidence="3">ES.061</strain>
    </source>
</reference>
<accession>A0A1H4L4B3</accession>
<keyword evidence="3" id="KW-1185">Reference proteome</keyword>
<feature type="transmembrane region" description="Helical" evidence="1">
    <location>
        <begin position="163"/>
        <end position="185"/>
    </location>
</feature>